<accession>A0AAW7Z5Q7</accession>
<dbReference type="GO" id="GO:0009432">
    <property type="term" value="P:SOS response"/>
    <property type="evidence" value="ECO:0007669"/>
    <property type="project" value="TreeGrafter"/>
</dbReference>
<evidence type="ECO:0000313" key="4">
    <source>
        <dbReference type="EMBL" id="MDO6578754.1"/>
    </source>
</evidence>
<proteinExistence type="predicted"/>
<organism evidence="4 5">
    <name type="scientific">Alteromonas stellipolaris</name>
    <dbReference type="NCBI Taxonomy" id="233316"/>
    <lineage>
        <taxon>Bacteria</taxon>
        <taxon>Pseudomonadati</taxon>
        <taxon>Pseudomonadota</taxon>
        <taxon>Gammaproteobacteria</taxon>
        <taxon>Alteromonadales</taxon>
        <taxon>Alteromonadaceae</taxon>
        <taxon>Alteromonas/Salinimonas group</taxon>
        <taxon>Alteromonas</taxon>
    </lineage>
</organism>
<evidence type="ECO:0000313" key="5">
    <source>
        <dbReference type="Proteomes" id="UP001170717"/>
    </source>
</evidence>
<protein>
    <recommendedName>
        <fullName evidence="3">ATP-grasp domain-containing protein</fullName>
    </recommendedName>
</protein>
<dbReference type="EMBL" id="JAUOQI010000012">
    <property type="protein sequence ID" value="MDO6578754.1"/>
    <property type="molecule type" value="Genomic_DNA"/>
</dbReference>
<dbReference type="GO" id="GO:0046872">
    <property type="term" value="F:metal ion binding"/>
    <property type="evidence" value="ECO:0007669"/>
    <property type="project" value="InterPro"/>
</dbReference>
<dbReference type="Pfam" id="PF08443">
    <property type="entry name" value="RimK"/>
    <property type="match status" value="1"/>
</dbReference>
<comment type="caution">
    <text evidence="4">The sequence shown here is derived from an EMBL/GenBank/DDBJ whole genome shotgun (WGS) entry which is preliminary data.</text>
</comment>
<dbReference type="PANTHER" id="PTHR21621:SF0">
    <property type="entry name" value="BETA-CITRYLGLUTAMATE SYNTHASE B-RELATED"/>
    <property type="match status" value="1"/>
</dbReference>
<dbReference type="Gene3D" id="3.30.470.20">
    <property type="entry name" value="ATP-grasp fold, B domain"/>
    <property type="match status" value="1"/>
</dbReference>
<evidence type="ECO:0000259" key="3">
    <source>
        <dbReference type="PROSITE" id="PS50975"/>
    </source>
</evidence>
<dbReference type="PROSITE" id="PS50975">
    <property type="entry name" value="ATP_GRASP"/>
    <property type="match status" value="1"/>
</dbReference>
<gene>
    <name evidence="4" type="ORF">Q4527_15220</name>
</gene>
<keyword evidence="2" id="KW-0067">ATP-binding</keyword>
<dbReference type="PANTHER" id="PTHR21621">
    <property type="entry name" value="RIBOSOMAL PROTEIN S6 MODIFICATION PROTEIN"/>
    <property type="match status" value="1"/>
</dbReference>
<dbReference type="InterPro" id="IPR013651">
    <property type="entry name" value="ATP-grasp_RimK-type"/>
</dbReference>
<sequence length="305" mass="34455">MQIALIGSESDPQILHVAEALIADKNDPCIINTNYFGEHWQLSYDPDFNDGLLHFNQPTRNGLLRIPLSDITSAYWHQYIPPSVKPSDSVSSQWLDQEYASTLLCWFLFSETKWVNGINAIRAHHCKPIQLRMAKKLGAKVPYTYIGNASDVALQFCANIGEVVYKPVKGGETAKFVQQSNDTRSLVQALLNERPVTFQAFIEGTNIRSYVLGDEVVSVQIDSHNLDFRDDANARPLLTPLPKPMQDLSRKICTGLGMHWCAIDWRKNTKGEYYFLEANPCPFFLFVENETGVDITGRLVKLLTT</sequence>
<dbReference type="Proteomes" id="UP001170717">
    <property type="component" value="Unassembled WGS sequence"/>
</dbReference>
<dbReference type="GO" id="GO:0005737">
    <property type="term" value="C:cytoplasm"/>
    <property type="evidence" value="ECO:0007669"/>
    <property type="project" value="TreeGrafter"/>
</dbReference>
<dbReference type="GO" id="GO:0005524">
    <property type="term" value="F:ATP binding"/>
    <property type="evidence" value="ECO:0007669"/>
    <property type="project" value="UniProtKB-UniRule"/>
</dbReference>
<evidence type="ECO:0000256" key="1">
    <source>
        <dbReference type="ARBA" id="ARBA00023211"/>
    </source>
</evidence>
<keyword evidence="1" id="KW-0464">Manganese</keyword>
<name>A0AAW7Z5Q7_9ALTE</name>
<evidence type="ECO:0000256" key="2">
    <source>
        <dbReference type="PROSITE-ProRule" id="PRU00409"/>
    </source>
</evidence>
<feature type="domain" description="ATP-grasp" evidence="3">
    <location>
        <begin position="131"/>
        <end position="304"/>
    </location>
</feature>
<dbReference type="AlphaFoldDB" id="A0AAW7Z5Q7"/>
<reference evidence="4" key="1">
    <citation type="submission" date="2023-07" db="EMBL/GenBank/DDBJ databases">
        <title>Genome content predicts the carbon catabolic preferences of heterotrophic bacteria.</title>
        <authorList>
            <person name="Gralka M."/>
        </authorList>
    </citation>
    <scope>NUCLEOTIDE SEQUENCE</scope>
    <source>
        <strain evidence="4">F2M12</strain>
    </source>
</reference>
<dbReference type="InterPro" id="IPR011761">
    <property type="entry name" value="ATP-grasp"/>
</dbReference>
<dbReference type="GO" id="GO:0018169">
    <property type="term" value="F:ribosomal S6-glutamic acid ligase activity"/>
    <property type="evidence" value="ECO:0007669"/>
    <property type="project" value="TreeGrafter"/>
</dbReference>
<dbReference type="SUPFAM" id="SSF56059">
    <property type="entry name" value="Glutathione synthetase ATP-binding domain-like"/>
    <property type="match status" value="1"/>
</dbReference>
<dbReference type="RefSeq" id="WP_303538691.1">
    <property type="nucleotide sequence ID" value="NZ_JAUOQI010000012.1"/>
</dbReference>
<keyword evidence="2" id="KW-0547">Nucleotide-binding</keyword>